<evidence type="ECO:0000259" key="7">
    <source>
        <dbReference type="PROSITE" id="PS51510"/>
    </source>
</evidence>
<dbReference type="Gene3D" id="3.30.590.10">
    <property type="entry name" value="Glutamine synthetase/guanido kinase, catalytic domain"/>
    <property type="match status" value="1"/>
</dbReference>
<evidence type="ECO:0000256" key="6">
    <source>
        <dbReference type="RuleBase" id="RU000505"/>
    </source>
</evidence>
<keyword evidence="1 5" id="KW-0808">Transferase</keyword>
<dbReference type="PANTHER" id="PTHR11547">
    <property type="entry name" value="ARGININE OR CREATINE KINASE"/>
    <property type="match status" value="1"/>
</dbReference>
<evidence type="ECO:0000313" key="8">
    <source>
        <dbReference type="EMBL" id="MDI6450667.1"/>
    </source>
</evidence>
<dbReference type="InterPro" id="IPR000749">
    <property type="entry name" value="ATP-guanido_PTrfase"/>
</dbReference>
<dbReference type="AlphaFoldDB" id="A0AAW6TYD6"/>
<feature type="binding site" evidence="5">
    <location>
        <begin position="205"/>
        <end position="210"/>
    </location>
    <ligand>
        <name>ATP</name>
        <dbReference type="ChEBI" id="CHEBI:30616"/>
    </ligand>
</feature>
<evidence type="ECO:0000256" key="2">
    <source>
        <dbReference type="ARBA" id="ARBA00022741"/>
    </source>
</evidence>
<keyword evidence="2 5" id="KW-0547">Nucleotide-binding</keyword>
<dbReference type="RefSeq" id="WP_349246078.1">
    <property type="nucleotide sequence ID" value="NZ_JASCXX010000023.1"/>
</dbReference>
<dbReference type="PROSITE" id="PS00112">
    <property type="entry name" value="PHOSPHAGEN_KINASE"/>
    <property type="match status" value="1"/>
</dbReference>
<name>A0AAW6TYD6_9BACT</name>
<dbReference type="InterPro" id="IPR022414">
    <property type="entry name" value="ATP-guanido_PTrfase_cat"/>
</dbReference>
<dbReference type="PANTHER" id="PTHR11547:SF38">
    <property type="entry name" value="ARGININE KINASE 1-RELATED"/>
    <property type="match status" value="1"/>
</dbReference>
<organism evidence="8 9">
    <name type="scientific">Anaerobaca lacustris</name>
    <dbReference type="NCBI Taxonomy" id="3044600"/>
    <lineage>
        <taxon>Bacteria</taxon>
        <taxon>Pseudomonadati</taxon>
        <taxon>Planctomycetota</taxon>
        <taxon>Phycisphaerae</taxon>
        <taxon>Sedimentisphaerales</taxon>
        <taxon>Anaerobacaceae</taxon>
        <taxon>Anaerobaca</taxon>
    </lineage>
</organism>
<dbReference type="GO" id="GO:0004111">
    <property type="term" value="F:creatine kinase activity"/>
    <property type="evidence" value="ECO:0007669"/>
    <property type="project" value="InterPro"/>
</dbReference>
<gene>
    <name evidence="8" type="ORF">QJ522_16535</name>
</gene>
<evidence type="ECO:0000313" key="9">
    <source>
        <dbReference type="Proteomes" id="UP001431776"/>
    </source>
</evidence>
<evidence type="ECO:0000256" key="3">
    <source>
        <dbReference type="ARBA" id="ARBA00022777"/>
    </source>
</evidence>
<dbReference type="Proteomes" id="UP001431776">
    <property type="component" value="Unassembled WGS sequence"/>
</dbReference>
<dbReference type="GO" id="GO:0005524">
    <property type="term" value="F:ATP binding"/>
    <property type="evidence" value="ECO:0007669"/>
    <property type="project" value="UniProtKB-UniRule"/>
</dbReference>
<dbReference type="SUPFAM" id="SSF55931">
    <property type="entry name" value="Glutamine synthetase/guanido kinase"/>
    <property type="match status" value="1"/>
</dbReference>
<keyword evidence="9" id="KW-1185">Reference proteome</keyword>
<dbReference type="GO" id="GO:0046314">
    <property type="term" value="P:phosphocreatine biosynthetic process"/>
    <property type="evidence" value="ECO:0007669"/>
    <property type="project" value="InterPro"/>
</dbReference>
<dbReference type="PROSITE" id="PS51510">
    <property type="entry name" value="PHOSPHAGEN_KINASE_C"/>
    <property type="match status" value="1"/>
</dbReference>
<reference evidence="8" key="1">
    <citation type="submission" date="2023-05" db="EMBL/GenBank/DDBJ databases">
        <title>Anaerotaeda fermentans gen. nov., sp. nov., a novel anaerobic planctomycete of the new family within the order Sedimentisphaerales isolated from Taman Peninsula, Russia.</title>
        <authorList>
            <person name="Khomyakova M.A."/>
            <person name="Merkel A.Y."/>
            <person name="Slobodkin A.I."/>
        </authorList>
    </citation>
    <scope>NUCLEOTIDE SEQUENCE</scope>
    <source>
        <strain evidence="8">M17dextr</strain>
    </source>
</reference>
<evidence type="ECO:0000256" key="1">
    <source>
        <dbReference type="ARBA" id="ARBA00022679"/>
    </source>
</evidence>
<proteinExistence type="inferred from homology"/>
<dbReference type="InterPro" id="IPR023660">
    <property type="entry name" value="Arg_Kinase"/>
</dbReference>
<dbReference type="Pfam" id="PF00217">
    <property type="entry name" value="ATP-gua_Ptrans"/>
    <property type="match status" value="1"/>
</dbReference>
<keyword evidence="4 5" id="KW-0067">ATP-binding</keyword>
<sequence>MKLSDISNDINDWFSGSGPLADIVVSSRIRLARNLAGHRFLHSCPAEEKSEILERLKAVVVSLDLGDEAFYFSVDQAPVLSRNFLVERHLISRHHAMAKGPRGVVIARREFFTAMINEEDHLRLQVLKPGCQLSACLDQIDRIDDEIEKQVDYAFNPRFGYLTACPTNLGTGIRVSVMLHMPALKMTGQIEKFLAAAKDMNLAVRGLFGEGSEATSDLYQISNQVTLGVSERSIVSDFEGAIIPEMVEYEKIARRQLLAKQVDILDDKISRATALLQNAHLISSQEALSLLSHLRLGLNMREHMQASTPAIDRLCALKGRTEAADPDGGLSIRTINRLFMLTLPAHLQLNYGKSLDAVHRDALRAKIIRQALHQPTQGS</sequence>
<feature type="binding site" evidence="5">
    <location>
        <position position="89"/>
    </location>
    <ligand>
        <name>ATP</name>
        <dbReference type="ChEBI" id="CHEBI:30616"/>
    </ligand>
</feature>
<comment type="caution">
    <text evidence="8">The sequence shown here is derived from an EMBL/GenBank/DDBJ whole genome shotgun (WGS) entry which is preliminary data.</text>
</comment>
<feature type="binding site" evidence="5">
    <location>
        <begin position="26"/>
        <end position="30"/>
    </location>
    <ligand>
        <name>ATP</name>
        <dbReference type="ChEBI" id="CHEBI:30616"/>
    </ligand>
</feature>
<keyword evidence="3 5" id="KW-0418">Kinase</keyword>
<evidence type="ECO:0000256" key="4">
    <source>
        <dbReference type="ARBA" id="ARBA00022840"/>
    </source>
</evidence>
<protein>
    <submittedName>
        <fullName evidence="8">Protein arginine kinase</fullName>
    </submittedName>
</protein>
<comment type="similarity">
    <text evidence="5 6">Belongs to the ATP:guanido phosphotransferase family.</text>
</comment>
<dbReference type="InterPro" id="IPR022415">
    <property type="entry name" value="ATP-guanido_PTrfase_AS"/>
</dbReference>
<dbReference type="GO" id="GO:0005615">
    <property type="term" value="C:extracellular space"/>
    <property type="evidence" value="ECO:0007669"/>
    <property type="project" value="TreeGrafter"/>
</dbReference>
<feature type="domain" description="Phosphagen kinase C-terminal" evidence="7">
    <location>
        <begin position="23"/>
        <end position="252"/>
    </location>
</feature>
<dbReference type="EMBL" id="JASCXX010000023">
    <property type="protein sequence ID" value="MDI6450667.1"/>
    <property type="molecule type" value="Genomic_DNA"/>
</dbReference>
<dbReference type="InterPro" id="IPR014746">
    <property type="entry name" value="Gln_synth/guanido_kin_cat_dom"/>
</dbReference>
<feature type="binding site" evidence="5">
    <location>
        <begin position="174"/>
        <end position="178"/>
    </location>
    <ligand>
        <name>ATP</name>
        <dbReference type="ChEBI" id="CHEBI:30616"/>
    </ligand>
</feature>
<feature type="binding site" evidence="5">
    <location>
        <position position="123"/>
    </location>
    <ligand>
        <name>ATP</name>
        <dbReference type="ChEBI" id="CHEBI:30616"/>
    </ligand>
</feature>
<dbReference type="CDD" id="cd07930">
    <property type="entry name" value="bacterial_phosphagen_kinase"/>
    <property type="match status" value="1"/>
</dbReference>
<accession>A0AAW6TYD6</accession>
<evidence type="ECO:0000256" key="5">
    <source>
        <dbReference type="PROSITE-ProRule" id="PRU00843"/>
    </source>
</evidence>